<accession>A0A7W9JHL4</accession>
<dbReference type="PANTHER" id="PTHR42832">
    <property type="entry name" value="AMINO ACID AMINOTRANSFERASE"/>
    <property type="match status" value="1"/>
</dbReference>
<gene>
    <name evidence="6" type="ORF">HDA33_000328</name>
</gene>
<dbReference type="Gene3D" id="3.90.1150.10">
    <property type="entry name" value="Aspartate Aminotransferase, domain 1"/>
    <property type="match status" value="1"/>
</dbReference>
<evidence type="ECO:0000259" key="5">
    <source>
        <dbReference type="Pfam" id="PF00155"/>
    </source>
</evidence>
<evidence type="ECO:0000313" key="6">
    <source>
        <dbReference type="EMBL" id="MBB5847764.1"/>
    </source>
</evidence>
<dbReference type="PANTHER" id="PTHR42832:SF3">
    <property type="entry name" value="L-GLUTAMINE--4-(METHYLSULFANYL)-2-OXOBUTANOATE AMINOTRANSFERASE"/>
    <property type="match status" value="1"/>
</dbReference>
<comment type="caution">
    <text evidence="6">The sequence shown here is derived from an EMBL/GenBank/DDBJ whole genome shotgun (WGS) entry which is preliminary data.</text>
</comment>
<dbReference type="PROSITE" id="PS00105">
    <property type="entry name" value="AA_TRANSFER_CLASS_1"/>
    <property type="match status" value="1"/>
</dbReference>
<dbReference type="Proteomes" id="UP000567246">
    <property type="component" value="Unassembled WGS sequence"/>
</dbReference>
<protein>
    <recommendedName>
        <fullName evidence="4">Aminotransferase</fullName>
        <ecNumber evidence="4">2.6.1.-</ecNumber>
    </recommendedName>
</protein>
<dbReference type="InterPro" id="IPR015422">
    <property type="entry name" value="PyrdxlP-dep_Trfase_small"/>
</dbReference>
<dbReference type="Pfam" id="PF00155">
    <property type="entry name" value="Aminotran_1_2"/>
    <property type="match status" value="1"/>
</dbReference>
<dbReference type="InterPro" id="IPR004839">
    <property type="entry name" value="Aminotransferase_I/II_large"/>
</dbReference>
<keyword evidence="2 4" id="KW-0032">Aminotransferase</keyword>
<evidence type="ECO:0000313" key="7">
    <source>
        <dbReference type="Proteomes" id="UP000567246"/>
    </source>
</evidence>
<dbReference type="InterPro" id="IPR050881">
    <property type="entry name" value="LL-DAP_aminotransferase"/>
</dbReference>
<evidence type="ECO:0000256" key="3">
    <source>
        <dbReference type="ARBA" id="ARBA00022679"/>
    </source>
</evidence>
<dbReference type="InterPro" id="IPR019880">
    <property type="entry name" value="OxyQ"/>
</dbReference>
<dbReference type="RefSeq" id="WP_184170222.1">
    <property type="nucleotide sequence ID" value="NZ_BAABAG010000002.1"/>
</dbReference>
<sequence>MLTLPDYPWDTLTPYRERAAGHPDGVADLSIGTPVDPTPELIRRALTEAADAHGYPTTHGTADLRRAVVDWYARRRGVAGLDPEAVVPTVGSKEFIAWLPTLMGLGAGDVVVHPEAAYPTYAMGALIAGAEAVAADDLASLAPEVRERVRLVWTNSPANPTGAVLDAAALKRVVDDARALGAVVCGDECYAELGWDEWDGEIVPCILSEEVSGGDLTGLLSVYSLSKQSNLAGYRAAFAAGDPGLVATLVNTRKHAGMIVPAPVQHAMAVALADEDHVAQQKDRYRRRRDALRAALEASGHAVDHSEAGLYLWTRRADTDPAAATEQDSWDLLGELADLGIVAGPGVFYGDAGHGYVRVAITASDEAVEQAARRLAARGPLRR</sequence>
<dbReference type="InterPro" id="IPR004838">
    <property type="entry name" value="NHTrfase_class1_PyrdxlP-BS"/>
</dbReference>
<organism evidence="6 7">
    <name type="scientific">Micrococcus endophyticus</name>
    <dbReference type="NCBI Taxonomy" id="455343"/>
    <lineage>
        <taxon>Bacteria</taxon>
        <taxon>Bacillati</taxon>
        <taxon>Actinomycetota</taxon>
        <taxon>Actinomycetes</taxon>
        <taxon>Micrococcales</taxon>
        <taxon>Micrococcaceae</taxon>
        <taxon>Micrococcus</taxon>
    </lineage>
</organism>
<evidence type="ECO:0000256" key="2">
    <source>
        <dbReference type="ARBA" id="ARBA00022576"/>
    </source>
</evidence>
<evidence type="ECO:0000256" key="1">
    <source>
        <dbReference type="ARBA" id="ARBA00001933"/>
    </source>
</evidence>
<name>A0A7W9JHL4_9MICC</name>
<evidence type="ECO:0000256" key="4">
    <source>
        <dbReference type="RuleBase" id="RU000481"/>
    </source>
</evidence>
<dbReference type="EMBL" id="JACHMW010000001">
    <property type="protein sequence ID" value="MBB5847764.1"/>
    <property type="molecule type" value="Genomic_DNA"/>
</dbReference>
<dbReference type="AlphaFoldDB" id="A0A7W9JHL4"/>
<dbReference type="CDD" id="cd00609">
    <property type="entry name" value="AAT_like"/>
    <property type="match status" value="1"/>
</dbReference>
<dbReference type="NCBIfam" id="TIGR03539">
    <property type="entry name" value="DapC_actino"/>
    <property type="match status" value="1"/>
</dbReference>
<dbReference type="Gene3D" id="3.40.640.10">
    <property type="entry name" value="Type I PLP-dependent aspartate aminotransferase-like (Major domain)"/>
    <property type="match status" value="1"/>
</dbReference>
<keyword evidence="3 4" id="KW-0808">Transferase</keyword>
<feature type="domain" description="Aminotransferase class I/classII large" evidence="5">
    <location>
        <begin position="26"/>
        <end position="375"/>
    </location>
</feature>
<dbReference type="EC" id="2.6.1.-" evidence="4"/>
<dbReference type="GO" id="GO:0030170">
    <property type="term" value="F:pyridoxal phosphate binding"/>
    <property type="evidence" value="ECO:0007669"/>
    <property type="project" value="InterPro"/>
</dbReference>
<reference evidence="6 7" key="1">
    <citation type="submission" date="2020-08" db="EMBL/GenBank/DDBJ databases">
        <title>Sequencing the genomes of 1000 actinobacteria strains.</title>
        <authorList>
            <person name="Klenk H.-P."/>
        </authorList>
    </citation>
    <scope>NUCLEOTIDE SEQUENCE [LARGE SCALE GENOMIC DNA]</scope>
    <source>
        <strain evidence="6 7">DSM 17945</strain>
    </source>
</reference>
<comment type="similarity">
    <text evidence="4">Belongs to the class-I pyridoxal-phosphate-dependent aminotransferase family.</text>
</comment>
<dbReference type="InterPro" id="IPR015421">
    <property type="entry name" value="PyrdxlP-dep_Trfase_major"/>
</dbReference>
<comment type="cofactor">
    <cofactor evidence="1 4">
        <name>pyridoxal 5'-phosphate</name>
        <dbReference type="ChEBI" id="CHEBI:597326"/>
    </cofactor>
</comment>
<dbReference type="GO" id="GO:0008483">
    <property type="term" value="F:transaminase activity"/>
    <property type="evidence" value="ECO:0007669"/>
    <property type="project" value="UniProtKB-KW"/>
</dbReference>
<dbReference type="SUPFAM" id="SSF53383">
    <property type="entry name" value="PLP-dependent transferases"/>
    <property type="match status" value="1"/>
</dbReference>
<keyword evidence="7" id="KW-1185">Reference proteome</keyword>
<proteinExistence type="inferred from homology"/>
<dbReference type="InterPro" id="IPR015424">
    <property type="entry name" value="PyrdxlP-dep_Trfase"/>
</dbReference>